<comment type="caution">
    <text evidence="1">The sequence shown here is derived from an EMBL/GenBank/DDBJ whole genome shotgun (WGS) entry which is preliminary data.</text>
</comment>
<dbReference type="AlphaFoldDB" id="A0AAV4X2H4"/>
<keyword evidence="2" id="KW-1185">Reference proteome</keyword>
<accession>A0AAV4X2H4</accession>
<organism evidence="1 2">
    <name type="scientific">Caerostris extrusa</name>
    <name type="common">Bark spider</name>
    <name type="synonym">Caerostris bankana</name>
    <dbReference type="NCBI Taxonomy" id="172846"/>
    <lineage>
        <taxon>Eukaryota</taxon>
        <taxon>Metazoa</taxon>
        <taxon>Ecdysozoa</taxon>
        <taxon>Arthropoda</taxon>
        <taxon>Chelicerata</taxon>
        <taxon>Arachnida</taxon>
        <taxon>Araneae</taxon>
        <taxon>Araneomorphae</taxon>
        <taxon>Entelegynae</taxon>
        <taxon>Araneoidea</taxon>
        <taxon>Araneidae</taxon>
        <taxon>Caerostris</taxon>
    </lineage>
</organism>
<evidence type="ECO:0000313" key="1">
    <source>
        <dbReference type="EMBL" id="GIY88385.1"/>
    </source>
</evidence>
<name>A0AAV4X2H4_CAEEX</name>
<evidence type="ECO:0000313" key="2">
    <source>
        <dbReference type="Proteomes" id="UP001054945"/>
    </source>
</evidence>
<reference evidence="1 2" key="1">
    <citation type="submission" date="2021-06" db="EMBL/GenBank/DDBJ databases">
        <title>Caerostris extrusa draft genome.</title>
        <authorList>
            <person name="Kono N."/>
            <person name="Arakawa K."/>
        </authorList>
    </citation>
    <scope>NUCLEOTIDE SEQUENCE [LARGE SCALE GENOMIC DNA]</scope>
</reference>
<proteinExistence type="predicted"/>
<gene>
    <name evidence="1" type="ORF">CEXT_89831</name>
</gene>
<dbReference type="EMBL" id="BPLR01017060">
    <property type="protein sequence ID" value="GIY88385.1"/>
    <property type="molecule type" value="Genomic_DNA"/>
</dbReference>
<protein>
    <submittedName>
        <fullName evidence="1">Uncharacterized protein</fullName>
    </submittedName>
</protein>
<dbReference type="Proteomes" id="UP001054945">
    <property type="component" value="Unassembled WGS sequence"/>
</dbReference>
<sequence length="79" mass="9147">MNENEQKQVCQEFKDGTIGLSYQKMMALQSKRERDIQINNTILKVRHNTVTKPSNESSTDDNKLVLPIDRICPVYFSTD</sequence>